<gene>
    <name evidence="1" type="ORF">HanXRQr2_Chr08g0351321</name>
</gene>
<name>A0A9K3IH31_HELAN</name>
<dbReference type="EMBL" id="MNCJ02000323">
    <property type="protein sequence ID" value="KAF5796426.1"/>
    <property type="molecule type" value="Genomic_DNA"/>
</dbReference>
<proteinExistence type="predicted"/>
<keyword evidence="2" id="KW-1185">Reference proteome</keyword>
<protein>
    <submittedName>
        <fullName evidence="1">Uncharacterized protein</fullName>
    </submittedName>
</protein>
<dbReference type="Proteomes" id="UP000215914">
    <property type="component" value="Unassembled WGS sequence"/>
</dbReference>
<dbReference type="Gramene" id="mRNA:HanXRQr2_Chr08g0351321">
    <property type="protein sequence ID" value="CDS:HanXRQr2_Chr08g0351321.1"/>
    <property type="gene ID" value="HanXRQr2_Chr08g0351321"/>
</dbReference>
<organism evidence="1 2">
    <name type="scientific">Helianthus annuus</name>
    <name type="common">Common sunflower</name>
    <dbReference type="NCBI Taxonomy" id="4232"/>
    <lineage>
        <taxon>Eukaryota</taxon>
        <taxon>Viridiplantae</taxon>
        <taxon>Streptophyta</taxon>
        <taxon>Embryophyta</taxon>
        <taxon>Tracheophyta</taxon>
        <taxon>Spermatophyta</taxon>
        <taxon>Magnoliopsida</taxon>
        <taxon>eudicotyledons</taxon>
        <taxon>Gunneridae</taxon>
        <taxon>Pentapetalae</taxon>
        <taxon>asterids</taxon>
        <taxon>campanulids</taxon>
        <taxon>Asterales</taxon>
        <taxon>Asteraceae</taxon>
        <taxon>Asteroideae</taxon>
        <taxon>Heliantheae alliance</taxon>
        <taxon>Heliantheae</taxon>
        <taxon>Helianthus</taxon>
    </lineage>
</organism>
<accession>A0A9K3IH31</accession>
<dbReference type="AlphaFoldDB" id="A0A9K3IH31"/>
<evidence type="ECO:0000313" key="1">
    <source>
        <dbReference type="EMBL" id="KAF5796426.1"/>
    </source>
</evidence>
<comment type="caution">
    <text evidence="1">The sequence shown here is derived from an EMBL/GenBank/DDBJ whole genome shotgun (WGS) entry which is preliminary data.</text>
</comment>
<sequence>MQKVTLSSIIHSLTKTKRLHYSYKPKASFLFHKNHACENRSTQRRNNLAYT</sequence>
<evidence type="ECO:0000313" key="2">
    <source>
        <dbReference type="Proteomes" id="UP000215914"/>
    </source>
</evidence>
<reference evidence="1" key="1">
    <citation type="journal article" date="2017" name="Nature">
        <title>The sunflower genome provides insights into oil metabolism, flowering and Asterid evolution.</title>
        <authorList>
            <person name="Badouin H."/>
            <person name="Gouzy J."/>
            <person name="Grassa C.J."/>
            <person name="Murat F."/>
            <person name="Staton S.E."/>
            <person name="Cottret L."/>
            <person name="Lelandais-Briere C."/>
            <person name="Owens G.L."/>
            <person name="Carrere S."/>
            <person name="Mayjonade B."/>
            <person name="Legrand L."/>
            <person name="Gill N."/>
            <person name="Kane N.C."/>
            <person name="Bowers J.E."/>
            <person name="Hubner S."/>
            <person name="Bellec A."/>
            <person name="Berard A."/>
            <person name="Berges H."/>
            <person name="Blanchet N."/>
            <person name="Boniface M.C."/>
            <person name="Brunel D."/>
            <person name="Catrice O."/>
            <person name="Chaidir N."/>
            <person name="Claudel C."/>
            <person name="Donnadieu C."/>
            <person name="Faraut T."/>
            <person name="Fievet G."/>
            <person name="Helmstetter N."/>
            <person name="King M."/>
            <person name="Knapp S.J."/>
            <person name="Lai Z."/>
            <person name="Le Paslier M.C."/>
            <person name="Lippi Y."/>
            <person name="Lorenzon L."/>
            <person name="Mandel J.R."/>
            <person name="Marage G."/>
            <person name="Marchand G."/>
            <person name="Marquand E."/>
            <person name="Bret-Mestries E."/>
            <person name="Morien E."/>
            <person name="Nambeesan S."/>
            <person name="Nguyen T."/>
            <person name="Pegot-Espagnet P."/>
            <person name="Pouilly N."/>
            <person name="Raftis F."/>
            <person name="Sallet E."/>
            <person name="Schiex T."/>
            <person name="Thomas J."/>
            <person name="Vandecasteele C."/>
            <person name="Vares D."/>
            <person name="Vear F."/>
            <person name="Vautrin S."/>
            <person name="Crespi M."/>
            <person name="Mangin B."/>
            <person name="Burke J.M."/>
            <person name="Salse J."/>
            <person name="Munos S."/>
            <person name="Vincourt P."/>
            <person name="Rieseberg L.H."/>
            <person name="Langlade N.B."/>
        </authorList>
    </citation>
    <scope>NUCLEOTIDE SEQUENCE</scope>
    <source>
        <tissue evidence="1">Leaves</tissue>
    </source>
</reference>
<reference evidence="1" key="2">
    <citation type="submission" date="2020-06" db="EMBL/GenBank/DDBJ databases">
        <title>Helianthus annuus Genome sequencing and assembly Release 2.</title>
        <authorList>
            <person name="Gouzy J."/>
            <person name="Langlade N."/>
            <person name="Munos S."/>
        </authorList>
    </citation>
    <scope>NUCLEOTIDE SEQUENCE</scope>
    <source>
        <tissue evidence="1">Leaves</tissue>
    </source>
</reference>